<dbReference type="InterPro" id="IPR014048">
    <property type="entry name" value="MethylDNA_cys_MeTrfase_DNA-bd"/>
</dbReference>
<dbReference type="HAMAP" id="MF_00772">
    <property type="entry name" value="OGT"/>
    <property type="match status" value="1"/>
</dbReference>
<dbReference type="InterPro" id="IPR001497">
    <property type="entry name" value="MethylDNA_cys_MeTrfase_AS"/>
</dbReference>
<keyword evidence="4 9" id="KW-0489">Methyltransferase</keyword>
<dbReference type="InterPro" id="IPR036631">
    <property type="entry name" value="MGMT_N_sf"/>
</dbReference>
<comment type="catalytic activity">
    <reaction evidence="8 9">
        <text>a 6-O-methyl-2'-deoxyguanosine in DNA + L-cysteinyl-[protein] = S-methyl-L-cysteinyl-[protein] + a 2'-deoxyguanosine in DNA</text>
        <dbReference type="Rhea" id="RHEA:24000"/>
        <dbReference type="Rhea" id="RHEA-COMP:10131"/>
        <dbReference type="Rhea" id="RHEA-COMP:10132"/>
        <dbReference type="Rhea" id="RHEA-COMP:11367"/>
        <dbReference type="Rhea" id="RHEA-COMP:11368"/>
        <dbReference type="ChEBI" id="CHEBI:29950"/>
        <dbReference type="ChEBI" id="CHEBI:82612"/>
        <dbReference type="ChEBI" id="CHEBI:85445"/>
        <dbReference type="ChEBI" id="CHEBI:85448"/>
        <dbReference type="EC" id="2.1.1.63"/>
    </reaction>
</comment>
<gene>
    <name evidence="12" type="ORF">BR63_15350</name>
</gene>
<dbReference type="SUPFAM" id="SSF53155">
    <property type="entry name" value="Methylated DNA-protein cysteine methyltransferase domain"/>
    <property type="match status" value="1"/>
</dbReference>
<sequence length="166" mass="18788">MRCYQIVVSPIGDILLVAEENFLTQVDFLGVNDRTELAGIVYRSNQVLEQAKEEITAYFQGTLTSFTVPYAYQGTEFQKKVWQALTRIPYGETLSYEALAREINHPRACRAVGQANHRNPLAIIVPCHRVIGKNGHLIGYGGGLDKKVWLLQWEQRILKEGKILAK</sequence>
<protein>
    <recommendedName>
        <fullName evidence="9">Methylated-DNA--protein-cysteine methyltransferase</fullName>
        <ecNumber evidence="9">2.1.1.63</ecNumber>
    </recommendedName>
    <alternativeName>
        <fullName evidence="9">6-O-methylguanine-DNA methyltransferase</fullName>
        <shortName evidence="9">MGMT</shortName>
    </alternativeName>
    <alternativeName>
        <fullName evidence="9">O-6-methylguanine-DNA-alkyltransferase</fullName>
    </alternativeName>
</protein>
<evidence type="ECO:0000256" key="6">
    <source>
        <dbReference type="ARBA" id="ARBA00022763"/>
    </source>
</evidence>
<dbReference type="CDD" id="cd06445">
    <property type="entry name" value="ATase"/>
    <property type="match status" value="1"/>
</dbReference>
<comment type="similarity">
    <text evidence="2 9">Belongs to the MGMT family.</text>
</comment>
<evidence type="ECO:0000256" key="2">
    <source>
        <dbReference type="ARBA" id="ARBA00008711"/>
    </source>
</evidence>
<feature type="domain" description="Methylated-DNA-[protein]-cysteine S-methyltransferase DNA binding" evidence="10">
    <location>
        <begin position="76"/>
        <end position="155"/>
    </location>
</feature>
<dbReference type="KEGG" id="tfr:BR63_15350"/>
<feature type="domain" description="Methylguanine DNA methyltransferase ribonuclease-like" evidence="11">
    <location>
        <begin position="4"/>
        <end position="69"/>
    </location>
</feature>
<dbReference type="OrthoDB" id="9789813at2"/>
<dbReference type="InterPro" id="IPR008332">
    <property type="entry name" value="MethylG_MeTrfase_N"/>
</dbReference>
<accession>A0A7G6E631</accession>
<evidence type="ECO:0000256" key="8">
    <source>
        <dbReference type="ARBA" id="ARBA00049348"/>
    </source>
</evidence>
<dbReference type="SUPFAM" id="SSF46767">
    <property type="entry name" value="Methylated DNA-protein cysteine methyltransferase, C-terminal domain"/>
    <property type="match status" value="1"/>
</dbReference>
<dbReference type="AlphaFoldDB" id="A0A7G6E631"/>
<evidence type="ECO:0000313" key="12">
    <source>
        <dbReference type="EMBL" id="QNB47535.1"/>
    </source>
</evidence>
<evidence type="ECO:0000256" key="7">
    <source>
        <dbReference type="ARBA" id="ARBA00023204"/>
    </source>
</evidence>
<dbReference type="Pfam" id="PF02870">
    <property type="entry name" value="Methyltransf_1N"/>
    <property type="match status" value="1"/>
</dbReference>
<comment type="catalytic activity">
    <reaction evidence="1 9">
        <text>a 4-O-methyl-thymidine in DNA + L-cysteinyl-[protein] = a thymidine in DNA + S-methyl-L-cysteinyl-[protein]</text>
        <dbReference type="Rhea" id="RHEA:53428"/>
        <dbReference type="Rhea" id="RHEA-COMP:10131"/>
        <dbReference type="Rhea" id="RHEA-COMP:10132"/>
        <dbReference type="Rhea" id="RHEA-COMP:13555"/>
        <dbReference type="Rhea" id="RHEA-COMP:13556"/>
        <dbReference type="ChEBI" id="CHEBI:29950"/>
        <dbReference type="ChEBI" id="CHEBI:82612"/>
        <dbReference type="ChEBI" id="CHEBI:137386"/>
        <dbReference type="ChEBI" id="CHEBI:137387"/>
        <dbReference type="EC" id="2.1.1.63"/>
    </reaction>
</comment>
<proteinExistence type="inferred from homology"/>
<dbReference type="Proteomes" id="UP000515847">
    <property type="component" value="Chromosome"/>
</dbReference>
<name>A0A7G6E631_THEFR</name>
<dbReference type="InterPro" id="IPR023546">
    <property type="entry name" value="MGMT"/>
</dbReference>
<organism evidence="12 13">
    <name type="scientific">Thermanaerosceptrum fracticalcis</name>
    <dbReference type="NCBI Taxonomy" id="1712410"/>
    <lineage>
        <taxon>Bacteria</taxon>
        <taxon>Bacillati</taxon>
        <taxon>Bacillota</taxon>
        <taxon>Clostridia</taxon>
        <taxon>Eubacteriales</taxon>
        <taxon>Peptococcaceae</taxon>
        <taxon>Thermanaerosceptrum</taxon>
    </lineage>
</organism>
<evidence type="ECO:0000256" key="3">
    <source>
        <dbReference type="ARBA" id="ARBA00022490"/>
    </source>
</evidence>
<evidence type="ECO:0000256" key="4">
    <source>
        <dbReference type="ARBA" id="ARBA00022603"/>
    </source>
</evidence>
<evidence type="ECO:0000256" key="9">
    <source>
        <dbReference type="HAMAP-Rule" id="MF_00772"/>
    </source>
</evidence>
<evidence type="ECO:0000313" key="13">
    <source>
        <dbReference type="Proteomes" id="UP000515847"/>
    </source>
</evidence>
<dbReference type="PANTHER" id="PTHR10815">
    <property type="entry name" value="METHYLATED-DNA--PROTEIN-CYSTEINE METHYLTRANSFERASE"/>
    <property type="match status" value="1"/>
</dbReference>
<keyword evidence="7 9" id="KW-0234">DNA repair</keyword>
<dbReference type="PANTHER" id="PTHR10815:SF5">
    <property type="entry name" value="METHYLATED-DNA--PROTEIN-CYSTEINE METHYLTRANSFERASE"/>
    <property type="match status" value="1"/>
</dbReference>
<evidence type="ECO:0000259" key="11">
    <source>
        <dbReference type="Pfam" id="PF02870"/>
    </source>
</evidence>
<keyword evidence="6 9" id="KW-0227">DNA damage</keyword>
<keyword evidence="5 9" id="KW-0808">Transferase</keyword>
<dbReference type="GO" id="GO:0006307">
    <property type="term" value="P:DNA alkylation repair"/>
    <property type="evidence" value="ECO:0007669"/>
    <property type="project" value="UniProtKB-UniRule"/>
</dbReference>
<feature type="active site" description="Nucleophile; methyl group acceptor" evidence="9">
    <location>
        <position position="127"/>
    </location>
</feature>
<dbReference type="GO" id="GO:0032259">
    <property type="term" value="P:methylation"/>
    <property type="evidence" value="ECO:0007669"/>
    <property type="project" value="UniProtKB-KW"/>
</dbReference>
<dbReference type="NCBIfam" id="TIGR00589">
    <property type="entry name" value="ogt"/>
    <property type="match status" value="1"/>
</dbReference>
<dbReference type="FunFam" id="1.10.10.10:FF:000214">
    <property type="entry name" value="Methylated-DNA--protein-cysteine methyltransferase"/>
    <property type="match status" value="1"/>
</dbReference>
<dbReference type="InterPro" id="IPR036388">
    <property type="entry name" value="WH-like_DNA-bd_sf"/>
</dbReference>
<dbReference type="EMBL" id="CP045798">
    <property type="protein sequence ID" value="QNB47535.1"/>
    <property type="molecule type" value="Genomic_DNA"/>
</dbReference>
<dbReference type="InterPro" id="IPR036217">
    <property type="entry name" value="MethylDNA_cys_MeTrfase_DNAb"/>
</dbReference>
<dbReference type="PROSITE" id="PS00374">
    <property type="entry name" value="MGMT"/>
    <property type="match status" value="1"/>
</dbReference>
<dbReference type="GO" id="GO:0005737">
    <property type="term" value="C:cytoplasm"/>
    <property type="evidence" value="ECO:0007669"/>
    <property type="project" value="UniProtKB-SubCell"/>
</dbReference>
<keyword evidence="13" id="KW-1185">Reference proteome</keyword>
<comment type="miscellaneous">
    <text evidence="9">This enzyme catalyzes only one turnover and therefore is not strictly catalytic. According to one definition, an enzyme is a biocatalyst that acts repeatedly and over many reaction cycles.</text>
</comment>
<comment type="function">
    <text evidence="9">Involved in the cellular defense against the biological effects of O6-methylguanine (O6-MeG) and O4-methylthymine (O4-MeT) in DNA. Repairs the methylated nucleobase in DNA by stoichiometrically transferring the methyl group to a cysteine residue in the enzyme. This is a suicide reaction: the enzyme is irreversibly inactivated.</text>
</comment>
<reference evidence="12 13" key="1">
    <citation type="journal article" date="2019" name="Front. Microbiol.">
        <title>Thermoanaerosceptrum fracticalcis gen. nov. sp. nov., a Novel Fumarate-Fermenting Microorganism From a Deep Fractured Carbonate Aquifer of the US Great Basin.</title>
        <authorList>
            <person name="Hamilton-Brehm S.D."/>
            <person name="Stewart L.E."/>
            <person name="Zavarin M."/>
            <person name="Caldwell M."/>
            <person name="Lawson P.A."/>
            <person name="Onstott T.C."/>
            <person name="Grzymski J."/>
            <person name="Neveux I."/>
            <person name="Lollar B.S."/>
            <person name="Russell C.E."/>
            <person name="Moser D.P."/>
        </authorList>
    </citation>
    <scope>NUCLEOTIDE SEQUENCE [LARGE SCALE GENOMIC DNA]</scope>
    <source>
        <strain evidence="12 13">DRI-13</strain>
    </source>
</reference>
<dbReference type="Pfam" id="PF01035">
    <property type="entry name" value="DNA_binding_1"/>
    <property type="match status" value="1"/>
</dbReference>
<comment type="subcellular location">
    <subcellularLocation>
        <location evidence="9">Cytoplasm</location>
    </subcellularLocation>
</comment>
<evidence type="ECO:0000259" key="10">
    <source>
        <dbReference type="Pfam" id="PF01035"/>
    </source>
</evidence>
<dbReference type="Gene3D" id="1.10.10.10">
    <property type="entry name" value="Winged helix-like DNA-binding domain superfamily/Winged helix DNA-binding domain"/>
    <property type="match status" value="1"/>
</dbReference>
<evidence type="ECO:0000256" key="1">
    <source>
        <dbReference type="ARBA" id="ARBA00001286"/>
    </source>
</evidence>
<evidence type="ECO:0000256" key="5">
    <source>
        <dbReference type="ARBA" id="ARBA00022679"/>
    </source>
</evidence>
<dbReference type="RefSeq" id="WP_034423762.1">
    <property type="nucleotide sequence ID" value="NZ_CP045798.1"/>
</dbReference>
<dbReference type="Gene3D" id="3.30.160.70">
    <property type="entry name" value="Methylated DNA-protein cysteine methyltransferase domain"/>
    <property type="match status" value="1"/>
</dbReference>
<dbReference type="EC" id="2.1.1.63" evidence="9"/>
<dbReference type="GO" id="GO:0003908">
    <property type="term" value="F:methylated-DNA-[protein]-cysteine S-methyltransferase activity"/>
    <property type="evidence" value="ECO:0007669"/>
    <property type="project" value="UniProtKB-UniRule"/>
</dbReference>
<keyword evidence="3 9" id="KW-0963">Cytoplasm</keyword>